<name>A0A934NBC0_9BACT</name>
<keyword evidence="2" id="KW-0472">Membrane</keyword>
<keyword evidence="2" id="KW-1133">Transmembrane helix</keyword>
<proteinExistence type="predicted"/>
<dbReference type="EMBL" id="JAEKNQ010000019">
    <property type="protein sequence ID" value="MBJ7602301.1"/>
    <property type="molecule type" value="Genomic_DNA"/>
</dbReference>
<feature type="transmembrane region" description="Helical" evidence="2">
    <location>
        <begin position="329"/>
        <end position="355"/>
    </location>
</feature>
<dbReference type="Proteomes" id="UP000620075">
    <property type="component" value="Unassembled WGS sequence"/>
</dbReference>
<feature type="transmembrane region" description="Helical" evidence="2">
    <location>
        <begin position="299"/>
        <end position="317"/>
    </location>
</feature>
<sequence>MGAAWAALLALFSNLRLERLSIPAFDTAYFQQLVWGLSHGHPFQASFLQGSFLGLHFSPILALAALLELAVPGAQALTLASAAALGLVAPTAFLACREILPKTPGGTGLAVVLATVLPFTPPLQEAAWSGFHPEELALPALFLATWAMLSGRRVLALPLIGLALLAKEDQAYQVAVLGILSAADRGHRRIGLLIAGGAVLWGVVLLLLLMPWFRQGLVTDTATYYSWLTVGGPGATFSSERLSEVGLSLLQPQAWRALGLTLLALCLLPLLRPGFTTLAAPPLLVALLSRHQPQPQLQLQYALPLVFPLVLAAALGGKRLLQVWQPRPVALAGAVMPGLVVALTGSLVLPLFAYIERPEPSELGDVKAAMALVPAGAELDADDDLAAAVASRRELHLLPHTSPTAFVLVDAAARIPAYSDRQARNRSVAALPLDRRLLWTNGRLQLWSPAASDGWQTRGNQQPVGGLLPPIMRPVDPSPTDSG</sequence>
<dbReference type="Pfam" id="PF09852">
    <property type="entry name" value="DUF2079"/>
    <property type="match status" value="1"/>
</dbReference>
<organism evidence="3 4">
    <name type="scientific">Candidatus Dormiibacter inghamiae</name>
    <dbReference type="NCBI Taxonomy" id="3127013"/>
    <lineage>
        <taxon>Bacteria</taxon>
        <taxon>Bacillati</taxon>
        <taxon>Candidatus Dormiibacterota</taxon>
        <taxon>Candidatus Dormibacteria</taxon>
        <taxon>Candidatus Dormibacterales</taxon>
        <taxon>Candidatus Dormibacteraceae</taxon>
        <taxon>Candidatus Dormiibacter</taxon>
    </lineage>
</organism>
<evidence type="ECO:0000256" key="2">
    <source>
        <dbReference type="SAM" id="Phobius"/>
    </source>
</evidence>
<protein>
    <submittedName>
        <fullName evidence="3">DUF2079 domain-containing protein</fullName>
    </submittedName>
</protein>
<evidence type="ECO:0000256" key="1">
    <source>
        <dbReference type="SAM" id="MobiDB-lite"/>
    </source>
</evidence>
<dbReference type="AlphaFoldDB" id="A0A934NBC0"/>
<accession>A0A934NBC0</accession>
<dbReference type="RefSeq" id="WP_338176730.1">
    <property type="nucleotide sequence ID" value="NZ_JAEKNQ010000019.1"/>
</dbReference>
<dbReference type="InterPro" id="IPR018650">
    <property type="entry name" value="STSV1_Orf64"/>
</dbReference>
<comment type="caution">
    <text evidence="3">The sequence shown here is derived from an EMBL/GenBank/DDBJ whole genome shotgun (WGS) entry which is preliminary data.</text>
</comment>
<evidence type="ECO:0000313" key="4">
    <source>
        <dbReference type="Proteomes" id="UP000620075"/>
    </source>
</evidence>
<feature type="compositionally biased region" description="Polar residues" evidence="1">
    <location>
        <begin position="454"/>
        <end position="463"/>
    </location>
</feature>
<keyword evidence="2" id="KW-0812">Transmembrane</keyword>
<evidence type="ECO:0000313" key="3">
    <source>
        <dbReference type="EMBL" id="MBJ7602301.1"/>
    </source>
</evidence>
<feature type="transmembrane region" description="Helical" evidence="2">
    <location>
        <begin position="190"/>
        <end position="212"/>
    </location>
</feature>
<feature type="transmembrane region" description="Helical" evidence="2">
    <location>
        <begin position="254"/>
        <end position="271"/>
    </location>
</feature>
<feature type="region of interest" description="Disordered" evidence="1">
    <location>
        <begin position="453"/>
        <end position="483"/>
    </location>
</feature>
<reference evidence="3 4" key="1">
    <citation type="submission" date="2020-10" db="EMBL/GenBank/DDBJ databases">
        <title>Ca. Dormibacterota MAGs.</title>
        <authorList>
            <person name="Montgomery K."/>
        </authorList>
    </citation>
    <scope>NUCLEOTIDE SEQUENCE [LARGE SCALE GENOMIC DNA]</scope>
    <source>
        <strain evidence="3">SC8811_S16_3</strain>
    </source>
</reference>
<gene>
    <name evidence="3" type="ORF">JF888_03770</name>
</gene>